<evidence type="ECO:0000313" key="2">
    <source>
        <dbReference type="Proteomes" id="UP000037035"/>
    </source>
</evidence>
<sequence length="89" mass="10086">MSPGVLTQENRPHQDNKGIQRKVQELQTLYLKASDFLCNSVSDLQDDNIANGATALPSQYLFCFFSSCYIIIHHSKIIHFQVYGTAQTH</sequence>
<keyword evidence="2" id="KW-1185">Reference proteome</keyword>
<dbReference type="OrthoDB" id="2157595at2759"/>
<comment type="caution">
    <text evidence="1">The sequence shown here is derived from an EMBL/GenBank/DDBJ whole genome shotgun (WGS) entry which is preliminary data.</text>
</comment>
<dbReference type="VEuPathDB" id="FungiDB:VP01_2352g4"/>
<organism evidence="1 2">
    <name type="scientific">Puccinia sorghi</name>
    <dbReference type="NCBI Taxonomy" id="27349"/>
    <lineage>
        <taxon>Eukaryota</taxon>
        <taxon>Fungi</taxon>
        <taxon>Dikarya</taxon>
        <taxon>Basidiomycota</taxon>
        <taxon>Pucciniomycotina</taxon>
        <taxon>Pucciniomycetes</taxon>
        <taxon>Pucciniales</taxon>
        <taxon>Pucciniaceae</taxon>
        <taxon>Puccinia</taxon>
    </lineage>
</organism>
<dbReference type="AlphaFoldDB" id="A0A0L6V775"/>
<reference evidence="1 2" key="1">
    <citation type="submission" date="2015-08" db="EMBL/GenBank/DDBJ databases">
        <title>Next Generation Sequencing and Analysis of the Genome of Puccinia sorghi L Schw, the Causal Agent of Maize Common Rust.</title>
        <authorList>
            <person name="Rochi L."/>
            <person name="Burguener G."/>
            <person name="Darino M."/>
            <person name="Turjanski A."/>
            <person name="Kreff E."/>
            <person name="Dieguez M.J."/>
            <person name="Sacco F."/>
        </authorList>
    </citation>
    <scope>NUCLEOTIDE SEQUENCE [LARGE SCALE GENOMIC DNA]</scope>
    <source>
        <strain evidence="1 2">RO10H11247</strain>
    </source>
</reference>
<proteinExistence type="predicted"/>
<protein>
    <submittedName>
        <fullName evidence="1">Uncharacterized protein</fullName>
    </submittedName>
</protein>
<accession>A0A0L6V775</accession>
<dbReference type="Proteomes" id="UP000037035">
    <property type="component" value="Unassembled WGS sequence"/>
</dbReference>
<name>A0A0L6V775_9BASI</name>
<gene>
    <name evidence="1" type="ORF">VP01_2352g4</name>
</gene>
<evidence type="ECO:0000313" key="1">
    <source>
        <dbReference type="EMBL" id="KNZ56656.1"/>
    </source>
</evidence>
<dbReference type="EMBL" id="LAVV01007228">
    <property type="protein sequence ID" value="KNZ56656.1"/>
    <property type="molecule type" value="Genomic_DNA"/>
</dbReference>